<keyword evidence="2" id="KW-0238">DNA-binding</keyword>
<evidence type="ECO:0000313" key="3">
    <source>
        <dbReference type="Proteomes" id="UP000295818"/>
    </source>
</evidence>
<dbReference type="InterPro" id="IPR036390">
    <property type="entry name" value="WH_DNA-bd_sf"/>
</dbReference>
<accession>A0ABY2BU68</accession>
<dbReference type="InterPro" id="IPR055767">
    <property type="entry name" value="DUF7343"/>
</dbReference>
<dbReference type="InterPro" id="IPR036388">
    <property type="entry name" value="WH-like_DNA-bd_sf"/>
</dbReference>
<evidence type="ECO:0000313" key="2">
    <source>
        <dbReference type="EMBL" id="TCO31842.1"/>
    </source>
</evidence>
<comment type="caution">
    <text evidence="2">The sequence shown here is derived from an EMBL/GenBank/DDBJ whole genome shotgun (WGS) entry which is preliminary data.</text>
</comment>
<dbReference type="EMBL" id="SLWM01000001">
    <property type="protein sequence ID" value="TCO31842.1"/>
    <property type="molecule type" value="Genomic_DNA"/>
</dbReference>
<dbReference type="SUPFAM" id="SSF46785">
    <property type="entry name" value="Winged helix' DNA-binding domain"/>
    <property type="match status" value="1"/>
</dbReference>
<feature type="domain" description="HTH marR-type" evidence="1">
    <location>
        <begin position="32"/>
        <end position="132"/>
    </location>
</feature>
<dbReference type="Gene3D" id="1.10.10.10">
    <property type="entry name" value="Winged helix-like DNA-binding domain superfamily/Winged helix DNA-binding domain"/>
    <property type="match status" value="1"/>
</dbReference>
<proteinExistence type="predicted"/>
<organism evidence="2 3">
    <name type="scientific">Kribbella orskensis</name>
    <dbReference type="NCBI Taxonomy" id="2512216"/>
    <lineage>
        <taxon>Bacteria</taxon>
        <taxon>Bacillati</taxon>
        <taxon>Actinomycetota</taxon>
        <taxon>Actinomycetes</taxon>
        <taxon>Propionibacteriales</taxon>
        <taxon>Kribbellaceae</taxon>
        <taxon>Kribbella</taxon>
    </lineage>
</organism>
<dbReference type="InterPro" id="IPR039422">
    <property type="entry name" value="MarR/SlyA-like"/>
</dbReference>
<dbReference type="PANTHER" id="PTHR33164:SF99">
    <property type="entry name" value="MARR FAMILY REGULATORY PROTEIN"/>
    <property type="match status" value="1"/>
</dbReference>
<dbReference type="GO" id="GO:0003677">
    <property type="term" value="F:DNA binding"/>
    <property type="evidence" value="ECO:0007669"/>
    <property type="project" value="UniProtKB-KW"/>
</dbReference>
<dbReference type="Proteomes" id="UP000295818">
    <property type="component" value="Unassembled WGS sequence"/>
</dbReference>
<evidence type="ECO:0000259" key="1">
    <source>
        <dbReference type="SMART" id="SM00347"/>
    </source>
</evidence>
<name>A0ABY2BU68_9ACTN</name>
<gene>
    <name evidence="2" type="ORF">EV644_101485</name>
</gene>
<reference evidence="2 3" key="1">
    <citation type="journal article" date="2015" name="Stand. Genomic Sci.">
        <title>Genomic Encyclopedia of Bacterial and Archaeal Type Strains, Phase III: the genomes of soil and plant-associated and newly described type strains.</title>
        <authorList>
            <person name="Whitman W.B."/>
            <person name="Woyke T."/>
            <person name="Klenk H.P."/>
            <person name="Zhou Y."/>
            <person name="Lilburn T.G."/>
            <person name="Beck B.J."/>
            <person name="De Vos P."/>
            <person name="Vandamme P."/>
            <person name="Eisen J.A."/>
            <person name="Garrity G."/>
            <person name="Hugenholtz P."/>
            <person name="Kyrpides N.C."/>
        </authorList>
    </citation>
    <scope>NUCLEOTIDE SEQUENCE [LARGE SCALE GENOMIC DNA]</scope>
    <source>
        <strain evidence="2 3">VKM Ac-2538</strain>
    </source>
</reference>
<keyword evidence="3" id="KW-1185">Reference proteome</keyword>
<dbReference type="PANTHER" id="PTHR33164">
    <property type="entry name" value="TRANSCRIPTIONAL REGULATOR, MARR FAMILY"/>
    <property type="match status" value="1"/>
</dbReference>
<dbReference type="Pfam" id="PF24034">
    <property type="entry name" value="DUF7343"/>
    <property type="match status" value="1"/>
</dbReference>
<dbReference type="InterPro" id="IPR000835">
    <property type="entry name" value="HTH_MarR-typ"/>
</dbReference>
<protein>
    <submittedName>
        <fullName evidence="2">DNA-binding MarR family transcriptional regulator</fullName>
    </submittedName>
</protein>
<sequence length="163" mass="18694">MANEPWLDDDEQKAWRSYLLMRKTLETHLSRHLQREFGLSESDFEILVNLSESETGRMRAFELGEATQWEKSRMSHHLSRMEKRGLIRKEACDARYPEIVLTDEGRAAIEACAPAHAGRVREFFVDVLGKDRMSELGKAADDVIAAVEEHEQTTCPPDVRGFC</sequence>
<dbReference type="SMART" id="SM00347">
    <property type="entry name" value="HTH_MARR"/>
    <property type="match status" value="1"/>
</dbReference>